<feature type="transmembrane region" description="Helical" evidence="14">
    <location>
        <begin position="162"/>
        <end position="180"/>
    </location>
</feature>
<feature type="transmembrane region" description="Helical" evidence="14">
    <location>
        <begin position="187"/>
        <end position="206"/>
    </location>
</feature>
<evidence type="ECO:0000256" key="7">
    <source>
        <dbReference type="ARBA" id="ARBA00023002"/>
    </source>
</evidence>
<comment type="cofactor">
    <cofactor evidence="12">
        <name>Fe(2+)</name>
        <dbReference type="ChEBI" id="CHEBI:29033"/>
    </cofactor>
</comment>
<proteinExistence type="inferred from homology"/>
<feature type="region of interest" description="Disordered" evidence="13">
    <location>
        <begin position="293"/>
        <end position="324"/>
    </location>
</feature>
<evidence type="ECO:0000256" key="1">
    <source>
        <dbReference type="ARBA" id="ARBA00004141"/>
    </source>
</evidence>
<feature type="domain" description="Fatty acid desaturase" evidence="15">
    <location>
        <begin position="40"/>
        <end position="248"/>
    </location>
</feature>
<evidence type="ECO:0000256" key="8">
    <source>
        <dbReference type="ARBA" id="ARBA00023004"/>
    </source>
</evidence>
<evidence type="ECO:0000256" key="4">
    <source>
        <dbReference type="ARBA" id="ARBA00022692"/>
    </source>
</evidence>
<sequence length="324" mass="37328">MVTWRELFKQANWFMVYYLSVVHIGAYIGLRCALAADTKWSTLMLGVLFYYLSCLGITMGAHRLWSHRSYKAHGSVRFFLMLCTALANQGTIFHWTRDHRVHHKYSDTNADPHDSGRGFFFAHMGWLLVKKDPRVIQAGNNLNFDDLWADWVVVLQEKLNPWGQLFMCFIMPMLTGMYLCDETYYNSLFILGFLRYACVLHATWLVNSAAHFYGYTPYDDSIAPRENWIVSLGAIGEGWHNWHHKFPYDYATSEFGVTQQFNPTKLTIDLFAALGLIWDRKRATGVWEKMKAAKEQGHDAGKSVQDPLGDDPARAFSELKAHAT</sequence>
<evidence type="ECO:0000256" key="10">
    <source>
        <dbReference type="ARBA" id="ARBA00023136"/>
    </source>
</evidence>
<evidence type="ECO:0000256" key="13">
    <source>
        <dbReference type="SAM" id="MobiDB-lite"/>
    </source>
</evidence>
<dbReference type="InterPro" id="IPR015876">
    <property type="entry name" value="Acyl-CoA_DS"/>
</dbReference>
<reference evidence="17" key="2">
    <citation type="submission" date="2010-04" db="EMBL/GenBank/DDBJ databases">
        <authorList>
            <person name="Buell R."/>
            <person name="Hamilton J."/>
            <person name="Hostetler J."/>
        </authorList>
    </citation>
    <scope>NUCLEOTIDE SEQUENCE [LARGE SCALE GENOMIC DNA]</scope>
    <source>
        <strain evidence="17">DAOM:BR144</strain>
    </source>
</reference>
<dbReference type="PANTHER" id="PTHR11351:SF31">
    <property type="entry name" value="DESATURASE 1, ISOFORM A-RELATED"/>
    <property type="match status" value="1"/>
</dbReference>
<dbReference type="AlphaFoldDB" id="K3WWS6"/>
<dbReference type="HOGENOM" id="CLU_027359_0_0_1"/>
<dbReference type="GO" id="GO:0006636">
    <property type="term" value="P:unsaturated fatty acid biosynthetic process"/>
    <property type="evidence" value="ECO:0007669"/>
    <property type="project" value="TreeGrafter"/>
</dbReference>
<evidence type="ECO:0000256" key="9">
    <source>
        <dbReference type="ARBA" id="ARBA00023098"/>
    </source>
</evidence>
<comment type="domain">
    <text evidence="12">The histidine box domains are involved in binding the catalytic metal ions.</text>
</comment>
<keyword evidence="5" id="KW-0276">Fatty acid metabolism</keyword>
<dbReference type="Pfam" id="PF00487">
    <property type="entry name" value="FA_desaturase"/>
    <property type="match status" value="1"/>
</dbReference>
<evidence type="ECO:0000313" key="17">
    <source>
        <dbReference type="Proteomes" id="UP000019132"/>
    </source>
</evidence>
<dbReference type="Proteomes" id="UP000019132">
    <property type="component" value="Unassembled WGS sequence"/>
</dbReference>
<feature type="transmembrane region" description="Helical" evidence="14">
    <location>
        <begin position="76"/>
        <end position="96"/>
    </location>
</feature>
<evidence type="ECO:0000256" key="14">
    <source>
        <dbReference type="SAM" id="Phobius"/>
    </source>
</evidence>
<feature type="transmembrane region" description="Helical" evidence="14">
    <location>
        <begin position="42"/>
        <end position="64"/>
    </location>
</feature>
<keyword evidence="8" id="KW-0408">Iron</keyword>
<dbReference type="CDD" id="cd03505">
    <property type="entry name" value="Delta9-FADS-like"/>
    <property type="match status" value="1"/>
</dbReference>
<keyword evidence="10 14" id="KW-0472">Membrane</keyword>
<accession>K3WWS6</accession>
<comment type="subcellular location">
    <subcellularLocation>
        <location evidence="1">Membrane</location>
        <topology evidence="1">Multi-pass membrane protein</topology>
    </subcellularLocation>
</comment>
<keyword evidence="3 12" id="KW-0444">Lipid biosynthesis</keyword>
<evidence type="ECO:0000256" key="2">
    <source>
        <dbReference type="ARBA" id="ARBA00009295"/>
    </source>
</evidence>
<feature type="transmembrane region" description="Helical" evidence="14">
    <location>
        <begin position="12"/>
        <end position="30"/>
    </location>
</feature>
<reference evidence="17" key="1">
    <citation type="journal article" date="2010" name="Genome Biol.">
        <title>Genome sequence of the necrotrophic plant pathogen Pythium ultimum reveals original pathogenicity mechanisms and effector repertoire.</title>
        <authorList>
            <person name="Levesque C.A."/>
            <person name="Brouwer H."/>
            <person name="Cano L."/>
            <person name="Hamilton J.P."/>
            <person name="Holt C."/>
            <person name="Huitema E."/>
            <person name="Raffaele S."/>
            <person name="Robideau G.P."/>
            <person name="Thines M."/>
            <person name="Win J."/>
            <person name="Zerillo M.M."/>
            <person name="Beakes G.W."/>
            <person name="Boore J.L."/>
            <person name="Busam D."/>
            <person name="Dumas B."/>
            <person name="Ferriera S."/>
            <person name="Fuerstenberg S.I."/>
            <person name="Gachon C.M."/>
            <person name="Gaulin E."/>
            <person name="Govers F."/>
            <person name="Grenville-Briggs L."/>
            <person name="Horner N."/>
            <person name="Hostetler J."/>
            <person name="Jiang R.H."/>
            <person name="Johnson J."/>
            <person name="Krajaejun T."/>
            <person name="Lin H."/>
            <person name="Meijer H.J."/>
            <person name="Moore B."/>
            <person name="Morris P."/>
            <person name="Phuntmart V."/>
            <person name="Puiu D."/>
            <person name="Shetty J."/>
            <person name="Stajich J.E."/>
            <person name="Tripathy S."/>
            <person name="Wawra S."/>
            <person name="van West P."/>
            <person name="Whitty B.R."/>
            <person name="Coutinho P.M."/>
            <person name="Henrissat B."/>
            <person name="Martin F."/>
            <person name="Thomas P.D."/>
            <person name="Tyler B.M."/>
            <person name="De Vries R.P."/>
            <person name="Kamoun S."/>
            <person name="Yandell M."/>
            <person name="Tisserat N."/>
            <person name="Buell C.R."/>
        </authorList>
    </citation>
    <scope>NUCLEOTIDE SEQUENCE</scope>
    <source>
        <strain evidence="17">DAOM:BR144</strain>
    </source>
</reference>
<keyword evidence="9" id="KW-0443">Lipid metabolism</keyword>
<dbReference type="eggNOG" id="KOG1600">
    <property type="taxonomic scope" value="Eukaryota"/>
</dbReference>
<evidence type="ECO:0000259" key="15">
    <source>
        <dbReference type="Pfam" id="PF00487"/>
    </source>
</evidence>
<dbReference type="GO" id="GO:0005506">
    <property type="term" value="F:iron ion binding"/>
    <property type="evidence" value="ECO:0007669"/>
    <property type="project" value="TreeGrafter"/>
</dbReference>
<feature type="compositionally biased region" description="Basic and acidic residues" evidence="13">
    <location>
        <begin position="311"/>
        <end position="324"/>
    </location>
</feature>
<keyword evidence="6 14" id="KW-1133">Transmembrane helix</keyword>
<dbReference type="STRING" id="431595.K3WWS6"/>
<dbReference type="GO" id="GO:0005789">
    <property type="term" value="C:endoplasmic reticulum membrane"/>
    <property type="evidence" value="ECO:0007669"/>
    <property type="project" value="TreeGrafter"/>
</dbReference>
<protein>
    <recommendedName>
        <fullName evidence="15">Fatty acid desaturase domain-containing protein</fullName>
    </recommendedName>
</protein>
<dbReference type="EMBL" id="GL376622">
    <property type="status" value="NOT_ANNOTATED_CDS"/>
    <property type="molecule type" value="Genomic_DNA"/>
</dbReference>
<comment type="similarity">
    <text evidence="2 12">Belongs to the fatty acid desaturase type 1 family.</text>
</comment>
<dbReference type="VEuPathDB" id="FungiDB:PYU1_G009406"/>
<keyword evidence="17" id="KW-1185">Reference proteome</keyword>
<dbReference type="EnsemblProtists" id="PYU1_T009424">
    <property type="protein sequence ID" value="PYU1_T009424"/>
    <property type="gene ID" value="PYU1_G009406"/>
</dbReference>
<keyword evidence="11 12" id="KW-0275">Fatty acid biosynthesis</keyword>
<dbReference type="PANTHER" id="PTHR11351">
    <property type="entry name" value="ACYL-COA DESATURASE"/>
    <property type="match status" value="1"/>
</dbReference>
<dbReference type="InterPro" id="IPR005804">
    <property type="entry name" value="FA_desaturase_dom"/>
</dbReference>
<evidence type="ECO:0000256" key="3">
    <source>
        <dbReference type="ARBA" id="ARBA00022516"/>
    </source>
</evidence>
<evidence type="ECO:0000256" key="12">
    <source>
        <dbReference type="RuleBase" id="RU000581"/>
    </source>
</evidence>
<keyword evidence="7 12" id="KW-0560">Oxidoreductase</keyword>
<evidence type="ECO:0000256" key="5">
    <source>
        <dbReference type="ARBA" id="ARBA00022832"/>
    </source>
</evidence>
<name>K3WWS6_GLOUD</name>
<keyword evidence="4 12" id="KW-0812">Transmembrane</keyword>
<dbReference type="PRINTS" id="PR00075">
    <property type="entry name" value="FACDDSATRASE"/>
</dbReference>
<organism evidence="16 17">
    <name type="scientific">Globisporangium ultimum (strain ATCC 200006 / CBS 805.95 / DAOM BR144)</name>
    <name type="common">Pythium ultimum</name>
    <dbReference type="NCBI Taxonomy" id="431595"/>
    <lineage>
        <taxon>Eukaryota</taxon>
        <taxon>Sar</taxon>
        <taxon>Stramenopiles</taxon>
        <taxon>Oomycota</taxon>
        <taxon>Peronosporomycetes</taxon>
        <taxon>Pythiales</taxon>
        <taxon>Pythiaceae</taxon>
        <taxon>Globisporangium</taxon>
    </lineage>
</organism>
<evidence type="ECO:0000256" key="6">
    <source>
        <dbReference type="ARBA" id="ARBA00022989"/>
    </source>
</evidence>
<dbReference type="InParanoid" id="K3WWS6"/>
<dbReference type="OMA" id="IGWAYEL"/>
<dbReference type="GO" id="GO:0004768">
    <property type="term" value="F:stearoyl-CoA 9-desaturase activity"/>
    <property type="evidence" value="ECO:0007669"/>
    <property type="project" value="TreeGrafter"/>
</dbReference>
<reference evidence="16" key="3">
    <citation type="submission" date="2015-02" db="UniProtKB">
        <authorList>
            <consortium name="EnsemblProtists"/>
        </authorList>
    </citation>
    <scope>IDENTIFICATION</scope>
    <source>
        <strain evidence="16">DAOM BR144</strain>
    </source>
</reference>
<evidence type="ECO:0000313" key="16">
    <source>
        <dbReference type="EnsemblProtists" id="PYU1_T009424"/>
    </source>
</evidence>
<evidence type="ECO:0000256" key="11">
    <source>
        <dbReference type="ARBA" id="ARBA00023160"/>
    </source>
</evidence>